<dbReference type="SMART" id="SM00047">
    <property type="entry name" value="LYZ2"/>
    <property type="match status" value="1"/>
</dbReference>
<feature type="domain" description="Mannosyl-glycoprotein endo-beta-N-acetylglucosamidase-like" evidence="1">
    <location>
        <begin position="1"/>
        <end position="119"/>
    </location>
</feature>
<evidence type="ECO:0000259" key="1">
    <source>
        <dbReference type="SMART" id="SM00047"/>
    </source>
</evidence>
<gene>
    <name evidence="2" type="primary">lytD</name>
    <name evidence="2" type="ORF">SDC9_178969</name>
</gene>
<organism evidence="2">
    <name type="scientific">bioreactor metagenome</name>
    <dbReference type="NCBI Taxonomy" id="1076179"/>
    <lineage>
        <taxon>unclassified sequences</taxon>
        <taxon>metagenomes</taxon>
        <taxon>ecological metagenomes</taxon>
    </lineage>
</organism>
<comment type="caution">
    <text evidence="2">The sequence shown here is derived from an EMBL/GenBank/DDBJ whole genome shotgun (WGS) entry which is preliminary data.</text>
</comment>
<dbReference type="InterPro" id="IPR002901">
    <property type="entry name" value="MGlyc_endo_b_GlcNAc-like_dom"/>
</dbReference>
<accession>A0A645GXG2</accession>
<dbReference type="Pfam" id="PF01832">
    <property type="entry name" value="Glucosaminidase"/>
    <property type="match status" value="1"/>
</dbReference>
<dbReference type="GO" id="GO:0033925">
    <property type="term" value="F:mannosyl-glycoprotein endo-beta-N-acetylglucosaminidase activity"/>
    <property type="evidence" value="ECO:0007669"/>
    <property type="project" value="UniProtKB-EC"/>
</dbReference>
<dbReference type="AlphaFoldDB" id="A0A645GXG2"/>
<dbReference type="EMBL" id="VSSQ01083037">
    <property type="protein sequence ID" value="MPN31495.1"/>
    <property type="molecule type" value="Genomic_DNA"/>
</dbReference>
<sequence length="130" mass="14362">MLETGNGSSKLANGIEVDGDNGKKLVYNMFGIGALDSNPDELGSRYAYVQGWFTPEDAIKGGAKFIGSGYINNTTNNQDTLYKMKFNPGAPATHQYATDINWPYAQIRNIMNLVLQCKDPKITFEVPVYK</sequence>
<name>A0A645GXG2_9ZZZZ</name>
<dbReference type="GO" id="GO:0004040">
    <property type="term" value="F:amidase activity"/>
    <property type="evidence" value="ECO:0007669"/>
    <property type="project" value="InterPro"/>
</dbReference>
<protein>
    <submittedName>
        <fullName evidence="2">Beta-N-acetylglucosaminidase</fullName>
        <ecNumber evidence="2">3.2.1.96</ecNumber>
    </submittedName>
</protein>
<proteinExistence type="predicted"/>
<dbReference type="EC" id="3.2.1.96" evidence="2"/>
<reference evidence="2" key="1">
    <citation type="submission" date="2019-08" db="EMBL/GenBank/DDBJ databases">
        <authorList>
            <person name="Kucharzyk K."/>
            <person name="Murdoch R.W."/>
            <person name="Higgins S."/>
            <person name="Loffler F."/>
        </authorList>
    </citation>
    <scope>NUCLEOTIDE SEQUENCE</scope>
</reference>
<keyword evidence="2" id="KW-0378">Hydrolase</keyword>
<evidence type="ECO:0000313" key="2">
    <source>
        <dbReference type="EMBL" id="MPN31495.1"/>
    </source>
</evidence>
<keyword evidence="2" id="KW-0326">Glycosidase</keyword>